<dbReference type="Proteomes" id="UP000225972">
    <property type="component" value="Unassembled WGS sequence"/>
</dbReference>
<evidence type="ECO:0000313" key="2">
    <source>
        <dbReference type="EMBL" id="SMX27316.1"/>
    </source>
</evidence>
<evidence type="ECO:0000256" key="1">
    <source>
        <dbReference type="SAM" id="MobiDB-lite"/>
    </source>
</evidence>
<keyword evidence="3" id="KW-1185">Reference proteome</keyword>
<evidence type="ECO:0000313" key="3">
    <source>
        <dbReference type="Proteomes" id="UP000225972"/>
    </source>
</evidence>
<feature type="region of interest" description="Disordered" evidence="1">
    <location>
        <begin position="34"/>
        <end position="89"/>
    </location>
</feature>
<sequence>MVQRMTDPVTNVEIEDVLSSIRRLVSDDARVMKPVQNPVKQPEKLVLTPALRVSDDDLAPVSPEDRDVSDDAPKSEADTAESQDDDTPILLTDLAPLVEEAAPEGVALDDVIEEQDVDPESDEAHLDVEPDEPAEPEIDEDADEAAASAVDELKAGLEDEAETADEDLIDDGALLQIVEQEVGEALAEMVAPDDVEAEDLDAAEEVSQPDSYTQAAQIENLHEALNDVLGGEAEDVVGQEEEVEPPVSATDDSLEDKIAALEALVGRDHAQDWEPEDPASDAEAPIFQRSSEVLDWQDAADADQGVAQDDVHDDVQAARAKVEQLPGGEGADMASAEPVANADNLTIDETVLRSMVSEIVRQELQGALGERITRNVRKLVRREINRVLMSQDFD</sequence>
<feature type="compositionally biased region" description="Acidic residues" evidence="1">
    <location>
        <begin position="78"/>
        <end position="87"/>
    </location>
</feature>
<feature type="compositionally biased region" description="Basic and acidic residues" evidence="1">
    <location>
        <begin position="63"/>
        <end position="77"/>
    </location>
</feature>
<accession>A0A238JBT4</accession>
<name>A0A238JBT4_9RHOB</name>
<reference evidence="3" key="1">
    <citation type="submission" date="2017-05" db="EMBL/GenBank/DDBJ databases">
        <authorList>
            <person name="Rodrigo-Torres L."/>
            <person name="Arahal R. D."/>
            <person name="Lucena T."/>
        </authorList>
    </citation>
    <scope>NUCLEOTIDE SEQUENCE [LARGE SCALE GENOMIC DNA]</scope>
    <source>
        <strain evidence="3">CECT 8649</strain>
    </source>
</reference>
<dbReference type="EMBL" id="FXXP01000001">
    <property type="protein sequence ID" value="SMX27316.1"/>
    <property type="molecule type" value="Genomic_DNA"/>
</dbReference>
<feature type="compositionally biased region" description="Acidic residues" evidence="1">
    <location>
        <begin position="158"/>
        <end position="167"/>
    </location>
</feature>
<organism evidence="2 3">
    <name type="scientific">Pelagimonas phthalicica</name>
    <dbReference type="NCBI Taxonomy" id="1037362"/>
    <lineage>
        <taxon>Bacteria</taxon>
        <taxon>Pseudomonadati</taxon>
        <taxon>Pseudomonadota</taxon>
        <taxon>Alphaproteobacteria</taxon>
        <taxon>Rhodobacterales</taxon>
        <taxon>Roseobacteraceae</taxon>
        <taxon>Pelagimonas</taxon>
    </lineage>
</organism>
<dbReference type="AlphaFoldDB" id="A0A238JBT4"/>
<feature type="region of interest" description="Disordered" evidence="1">
    <location>
        <begin position="111"/>
        <end position="167"/>
    </location>
</feature>
<gene>
    <name evidence="2" type="ORF">TRP8649_01419</name>
</gene>
<proteinExistence type="predicted"/>
<feature type="compositionally biased region" description="Acidic residues" evidence="1">
    <location>
        <begin position="111"/>
        <end position="121"/>
    </location>
</feature>
<protein>
    <submittedName>
        <fullName evidence="2">Uncharacterized protein</fullName>
    </submittedName>
</protein>
<feature type="compositionally biased region" description="Acidic residues" evidence="1">
    <location>
        <begin position="129"/>
        <end position="144"/>
    </location>
</feature>